<organism evidence="2 3">
    <name type="scientific">Sphagnum jensenii</name>
    <dbReference type="NCBI Taxonomy" id="128206"/>
    <lineage>
        <taxon>Eukaryota</taxon>
        <taxon>Viridiplantae</taxon>
        <taxon>Streptophyta</taxon>
        <taxon>Embryophyta</taxon>
        <taxon>Bryophyta</taxon>
        <taxon>Sphagnophytina</taxon>
        <taxon>Sphagnopsida</taxon>
        <taxon>Sphagnales</taxon>
        <taxon>Sphagnaceae</taxon>
        <taxon>Sphagnum</taxon>
    </lineage>
</organism>
<feature type="region of interest" description="Disordered" evidence="1">
    <location>
        <begin position="51"/>
        <end position="96"/>
    </location>
</feature>
<protein>
    <submittedName>
        <fullName evidence="2">Uncharacterized protein</fullName>
    </submittedName>
</protein>
<gene>
    <name evidence="2" type="ORF">CSSPJE1EN2_LOCUS2000</name>
</gene>
<feature type="region of interest" description="Disordered" evidence="1">
    <location>
        <begin position="1"/>
        <end position="29"/>
    </location>
</feature>
<evidence type="ECO:0000313" key="3">
    <source>
        <dbReference type="Proteomes" id="UP001497522"/>
    </source>
</evidence>
<proteinExistence type="predicted"/>
<sequence length="125" mass="13547">MLSFEENMAQRKGTVTSCMAGDSTKALKQPYTEKQRQVYYGVNQIKNQGSPIFPLPPLDSSQAASADAAPSSGQASSESVSWQQYQSSSDTSSTAASEELNQVVSIFGDPMEQHAAYMVEAWLLK</sequence>
<feature type="compositionally biased region" description="Low complexity" evidence="1">
    <location>
        <begin position="87"/>
        <end position="96"/>
    </location>
</feature>
<feature type="compositionally biased region" description="Low complexity" evidence="1">
    <location>
        <begin position="58"/>
        <end position="77"/>
    </location>
</feature>
<keyword evidence="3" id="KW-1185">Reference proteome</keyword>
<reference evidence="2 3" key="1">
    <citation type="submission" date="2024-03" db="EMBL/GenBank/DDBJ databases">
        <authorList>
            <consortium name="ELIXIR-Norway"/>
            <consortium name="Elixir Norway"/>
        </authorList>
    </citation>
    <scope>NUCLEOTIDE SEQUENCE [LARGE SCALE GENOMIC DNA]</scope>
</reference>
<dbReference type="Proteomes" id="UP001497522">
    <property type="component" value="Chromosome 1"/>
</dbReference>
<evidence type="ECO:0000313" key="2">
    <source>
        <dbReference type="EMBL" id="CAK9859005.1"/>
    </source>
</evidence>
<evidence type="ECO:0000256" key="1">
    <source>
        <dbReference type="SAM" id="MobiDB-lite"/>
    </source>
</evidence>
<accession>A0ABP1A912</accession>
<dbReference type="EMBL" id="OZ023702">
    <property type="protein sequence ID" value="CAK9859005.1"/>
    <property type="molecule type" value="Genomic_DNA"/>
</dbReference>
<name>A0ABP1A912_9BRYO</name>